<accession>A0A0H5D1Y5</accession>
<dbReference type="EMBL" id="CVRL01000025">
    <property type="protein sequence ID" value="CRL11171.1"/>
    <property type="molecule type" value="Genomic_DNA"/>
</dbReference>
<proteinExistence type="predicted"/>
<dbReference type="AlphaFoldDB" id="A0A0H5D1Y5"/>
<protein>
    <submittedName>
        <fullName evidence="1">Uncharacterized protein</fullName>
    </submittedName>
</protein>
<dbReference type="Proteomes" id="UP000043764">
    <property type="component" value="Unassembled WGS sequence"/>
</dbReference>
<name>A0A0H5D1Y5_9RHOB</name>
<organism evidence="1 2">
    <name type="scientific">Phaeobacter italicus</name>
    <dbReference type="NCBI Taxonomy" id="481446"/>
    <lineage>
        <taxon>Bacteria</taxon>
        <taxon>Pseudomonadati</taxon>
        <taxon>Pseudomonadota</taxon>
        <taxon>Alphaproteobacteria</taxon>
        <taxon>Rhodobacterales</taxon>
        <taxon>Roseobacteraceae</taxon>
        <taxon>Phaeobacter</taxon>
    </lineage>
</organism>
<evidence type="ECO:0000313" key="1">
    <source>
        <dbReference type="EMBL" id="CRL11171.1"/>
    </source>
</evidence>
<keyword evidence="2" id="KW-1185">Reference proteome</keyword>
<reference evidence="2" key="1">
    <citation type="submission" date="2015-05" db="EMBL/GenBank/DDBJ databases">
        <authorList>
            <person name="Rodrigo-Torres Lidia"/>
            <person name="Arahal R.David."/>
        </authorList>
    </citation>
    <scope>NUCLEOTIDE SEQUENCE [LARGE SCALE GENOMIC DNA]</scope>
    <source>
        <strain evidence="2">CECT 7321</strain>
    </source>
</reference>
<sequence>MIIRVTEVVLQVRGKACSAAFADQIDLMSGIVADLDQLVTGFLTEVRDIHDRRRIISVDLKNAANCQWFQPLARLEDGQGAQQANGV</sequence>
<gene>
    <name evidence="1" type="ORF">NIT7321_02022</name>
</gene>
<evidence type="ECO:0000313" key="2">
    <source>
        <dbReference type="Proteomes" id="UP000043764"/>
    </source>
</evidence>